<name>M4Q9R4_9EUKA</name>
<feature type="transmembrane region" description="Helical" evidence="5">
    <location>
        <begin position="44"/>
        <end position="64"/>
    </location>
</feature>
<feature type="transmembrane region" description="Helical" evidence="5">
    <location>
        <begin position="138"/>
        <end position="157"/>
    </location>
</feature>
<organism evidence="7">
    <name type="scientific">Jakoba bahamiensis</name>
    <dbReference type="NCBI Taxonomy" id="221721"/>
    <lineage>
        <taxon>Eukaryota</taxon>
        <taxon>Discoba</taxon>
        <taxon>Jakobida</taxon>
        <taxon>Histionina</taxon>
        <taxon>Jakobidae</taxon>
        <taxon>Jakoba</taxon>
    </lineage>
</organism>
<feature type="transmembrane region" description="Helical" evidence="5">
    <location>
        <begin position="252"/>
        <end position="271"/>
    </location>
</feature>
<keyword evidence="7" id="KW-0496">Mitochondrion</keyword>
<dbReference type="InterPro" id="IPR001750">
    <property type="entry name" value="ND/Mrp_TM"/>
</dbReference>
<evidence type="ECO:0000256" key="3">
    <source>
        <dbReference type="ARBA" id="ARBA00022989"/>
    </source>
</evidence>
<evidence type="ECO:0000313" key="7">
    <source>
        <dbReference type="EMBL" id="AGH24111.1"/>
    </source>
</evidence>
<feature type="transmembrane region" description="Helical" evidence="5">
    <location>
        <begin position="84"/>
        <end position="102"/>
    </location>
</feature>
<dbReference type="HAMAP" id="MF_00445">
    <property type="entry name" value="NDH1_NuoN_1"/>
    <property type="match status" value="1"/>
</dbReference>
<geneLocation type="mitochondrion" evidence="7"/>
<dbReference type="AlphaFoldDB" id="M4Q9R4"/>
<evidence type="ECO:0000259" key="6">
    <source>
        <dbReference type="Pfam" id="PF00361"/>
    </source>
</evidence>
<sequence length="497" mass="55390">MDFFLMFQNDFQSMFLESYLCVALMILLVYGVIYSTSSKYSYPVLIKSVAWMCALSMVYGLFILFNTPTESKSILNSLAIHDDIAQFGKGIVLFSSISCLLISMRYFSSDRINFFEYGILILLATVGMLTIISSYDIMTMYLAIEFQSLCLYVLAAFKRNSLLSAEAGLKYFILGAFSSGILLFGMSMIYGFTGHTGFEEIGSVLNSHIENSIVSSGVILGIIFIGAGLLFKVYAVPFHVWVPDVYEGSPTAVTSFFAIVPSISVLILLMRLYHSVFFDYISYWQPIFVACSVLSMLVGSFGALGQQKIKRLIAYSAIGHVGFVLVAFATGTPEGLSSILIYSIIYIIMNLNFFSVLLSLRKQDDGQEVEFLEDLSGLYRKNAGLAASLGVVFFSMAGIPPLAGFFSKLYVFLSAIHVSLYFPVMVGIVASVVSAVYYLRVIRIIYFKQPVSWYSFEVVDKVKAFYISVTMFILMFFFIYSSPILILVHKIGILMSL</sequence>
<keyword evidence="7" id="KW-0560">Oxidoreductase</keyword>
<dbReference type="GO" id="GO:0016020">
    <property type="term" value="C:membrane"/>
    <property type="evidence" value="ECO:0007669"/>
    <property type="project" value="UniProtKB-SubCell"/>
</dbReference>
<evidence type="ECO:0000256" key="1">
    <source>
        <dbReference type="ARBA" id="ARBA00004141"/>
    </source>
</evidence>
<feature type="domain" description="NADH:quinone oxidoreductase/Mrp antiporter transmembrane" evidence="6">
    <location>
        <begin position="134"/>
        <end position="433"/>
    </location>
</feature>
<keyword evidence="2 5" id="KW-0812">Transmembrane</keyword>
<keyword evidence="4 5" id="KW-0472">Membrane</keyword>
<feature type="transmembrane region" description="Helical" evidence="5">
    <location>
        <begin position="339"/>
        <end position="361"/>
    </location>
</feature>
<dbReference type="InterPro" id="IPR010096">
    <property type="entry name" value="NADH-Q_OxRdtase_suN/2"/>
</dbReference>
<feature type="transmembrane region" description="Helical" evidence="5">
    <location>
        <begin position="12"/>
        <end position="32"/>
    </location>
</feature>
<feature type="transmembrane region" description="Helical" evidence="5">
    <location>
        <begin position="114"/>
        <end position="132"/>
    </location>
</feature>
<evidence type="ECO:0000256" key="2">
    <source>
        <dbReference type="ARBA" id="ARBA00022692"/>
    </source>
</evidence>
<feature type="transmembrane region" description="Helical" evidence="5">
    <location>
        <begin position="283"/>
        <end position="305"/>
    </location>
</feature>
<accession>M4Q9R4</accession>
<reference evidence="7" key="1">
    <citation type="journal article" date="2006" name="RNA">
        <title>Hybrid E. coli--Mitochondrial ribonuclease P RNAs are catalytically active.</title>
        <authorList>
            <person name="Seif E."/>
            <person name="Cadieux A."/>
            <person name="Lang B.F."/>
        </authorList>
    </citation>
    <scope>NUCLEOTIDE SEQUENCE</scope>
    <source>
        <strain evidence="7">ATCC 50695</strain>
    </source>
</reference>
<feature type="transmembrane region" description="Helical" evidence="5">
    <location>
        <begin position="212"/>
        <end position="231"/>
    </location>
</feature>
<dbReference type="Pfam" id="PF00361">
    <property type="entry name" value="Proton_antipo_M"/>
    <property type="match status" value="1"/>
</dbReference>
<evidence type="ECO:0000256" key="5">
    <source>
        <dbReference type="SAM" id="Phobius"/>
    </source>
</evidence>
<evidence type="ECO:0000256" key="4">
    <source>
        <dbReference type="ARBA" id="ARBA00023136"/>
    </source>
</evidence>
<dbReference type="EMBL" id="KC353354">
    <property type="protein sequence ID" value="AGH24111.1"/>
    <property type="molecule type" value="Genomic_DNA"/>
</dbReference>
<proteinExistence type="inferred from homology"/>
<comment type="subcellular location">
    <subcellularLocation>
        <location evidence="1">Membrane</location>
        <topology evidence="1">Multi-pass membrane protein</topology>
    </subcellularLocation>
</comment>
<feature type="transmembrane region" description="Helical" evidence="5">
    <location>
        <begin position="312"/>
        <end position="333"/>
    </location>
</feature>
<feature type="transmembrane region" description="Helical" evidence="5">
    <location>
        <begin position="382"/>
        <end position="403"/>
    </location>
</feature>
<feature type="transmembrane region" description="Helical" evidence="5">
    <location>
        <begin position="169"/>
        <end position="192"/>
    </location>
</feature>
<feature type="transmembrane region" description="Helical" evidence="5">
    <location>
        <begin position="464"/>
        <end position="488"/>
    </location>
</feature>
<dbReference type="NCBIfam" id="TIGR01770">
    <property type="entry name" value="NDH_I_N"/>
    <property type="match status" value="1"/>
</dbReference>
<gene>
    <name evidence="7" type="primary">nad2</name>
</gene>
<keyword evidence="3 5" id="KW-1133">Transmembrane helix</keyword>
<protein>
    <submittedName>
        <fullName evidence="7">NADH dehydrogenase subunit 2</fullName>
        <ecNumber evidence="7">1.6.5.3</ecNumber>
    </submittedName>
</protein>
<feature type="transmembrane region" description="Helical" evidence="5">
    <location>
        <begin position="409"/>
        <end position="439"/>
    </location>
</feature>
<reference evidence="7" key="2">
    <citation type="journal article" date="2013" name="Genome Biol. Evol.">
        <title>Strikingly bacteria-like and gene-rich mitochondrial genomes throughout jakobid protists.</title>
        <authorList>
            <person name="Burger G."/>
            <person name="Gray M.W."/>
            <person name="Forget L."/>
            <person name="Lang B.F."/>
        </authorList>
    </citation>
    <scope>NUCLEOTIDE SEQUENCE</scope>
    <source>
        <strain evidence="7">ATCC 50695</strain>
    </source>
</reference>
<dbReference type="PANTHER" id="PTHR22773">
    <property type="entry name" value="NADH DEHYDROGENASE"/>
    <property type="match status" value="1"/>
</dbReference>
<dbReference type="GO" id="GO:0016491">
    <property type="term" value="F:oxidoreductase activity"/>
    <property type="evidence" value="ECO:0007669"/>
    <property type="project" value="UniProtKB-KW"/>
</dbReference>
<dbReference type="GO" id="GO:0042773">
    <property type="term" value="P:ATP synthesis coupled electron transport"/>
    <property type="evidence" value="ECO:0007669"/>
    <property type="project" value="InterPro"/>
</dbReference>
<dbReference type="GO" id="GO:0008137">
    <property type="term" value="F:NADH dehydrogenase (ubiquinone) activity"/>
    <property type="evidence" value="ECO:0007669"/>
    <property type="project" value="InterPro"/>
</dbReference>
<dbReference type="PRINTS" id="PR01434">
    <property type="entry name" value="NADHDHGNASE5"/>
</dbReference>
<dbReference type="EC" id="1.6.5.3" evidence="7"/>